<comment type="similarity">
    <text evidence="7">Belongs to the binding-protein-dependent transport system permease family.</text>
</comment>
<comment type="subcellular location">
    <subcellularLocation>
        <location evidence="7">Cell membrane</location>
        <topology evidence="7">Multi-pass membrane protein</topology>
    </subcellularLocation>
    <subcellularLocation>
        <location evidence="1">Membrane</location>
        <topology evidence="1">Multi-pass membrane protein</topology>
    </subcellularLocation>
</comment>
<dbReference type="Gene3D" id="1.10.3720.10">
    <property type="entry name" value="MetI-like"/>
    <property type="match status" value="1"/>
</dbReference>
<dbReference type="Gene3D" id="2.60.40.10">
    <property type="entry name" value="Immunoglobulins"/>
    <property type="match status" value="1"/>
</dbReference>
<dbReference type="PANTHER" id="PTHR42715">
    <property type="entry name" value="BETA-GLUCOSIDASE"/>
    <property type="match status" value="1"/>
</dbReference>
<dbReference type="InterPro" id="IPR036881">
    <property type="entry name" value="Glyco_hydro_3_C_sf"/>
</dbReference>
<dbReference type="SUPFAM" id="SSF52279">
    <property type="entry name" value="Beta-D-glucan exohydrolase, C-terminal domain"/>
    <property type="match status" value="1"/>
</dbReference>
<dbReference type="InterPro" id="IPR013783">
    <property type="entry name" value="Ig-like_fold"/>
</dbReference>
<keyword evidence="3 7" id="KW-0812">Transmembrane</keyword>
<evidence type="ECO:0000256" key="3">
    <source>
        <dbReference type="ARBA" id="ARBA00022692"/>
    </source>
</evidence>
<keyword evidence="7" id="KW-0813">Transport</keyword>
<proteinExistence type="inferred from homology"/>
<organism evidence="9 10">
    <name type="scientific">Streptomyces prunicolor</name>
    <dbReference type="NCBI Taxonomy" id="67348"/>
    <lineage>
        <taxon>Bacteria</taxon>
        <taxon>Bacillati</taxon>
        <taxon>Actinomycetota</taxon>
        <taxon>Actinomycetes</taxon>
        <taxon>Kitasatosporales</taxon>
        <taxon>Streptomycetaceae</taxon>
        <taxon>Streptomyces</taxon>
    </lineage>
</organism>
<keyword evidence="4" id="KW-0378">Hydrolase</keyword>
<evidence type="ECO:0000256" key="6">
    <source>
        <dbReference type="ARBA" id="ARBA00023136"/>
    </source>
</evidence>
<feature type="domain" description="ABC transmembrane type-1" evidence="8">
    <location>
        <begin position="1"/>
        <end position="188"/>
    </location>
</feature>
<evidence type="ECO:0000259" key="8">
    <source>
        <dbReference type="PROSITE" id="PS50928"/>
    </source>
</evidence>
<dbReference type="Pfam" id="PF01915">
    <property type="entry name" value="Glyco_hydro_3_C"/>
    <property type="match status" value="1"/>
</dbReference>
<dbReference type="EMBL" id="JAWMAJ010000020">
    <property type="protein sequence ID" value="MDV7215991.1"/>
    <property type="molecule type" value="Genomic_DNA"/>
</dbReference>
<keyword evidence="5 7" id="KW-1133">Transmembrane helix</keyword>
<protein>
    <submittedName>
        <fullName evidence="9">Fibronectin type III-like domain-contianing protein</fullName>
    </submittedName>
</protein>
<keyword evidence="6 7" id="KW-0472">Membrane</keyword>
<dbReference type="InterPro" id="IPR000515">
    <property type="entry name" value="MetI-like"/>
</dbReference>
<evidence type="ECO:0000256" key="7">
    <source>
        <dbReference type="RuleBase" id="RU363032"/>
    </source>
</evidence>
<dbReference type="SMART" id="SM01217">
    <property type="entry name" value="Fn3_like"/>
    <property type="match status" value="1"/>
</dbReference>
<comment type="similarity">
    <text evidence="2">Belongs to the glycosyl hydrolase 3 family.</text>
</comment>
<dbReference type="PROSITE" id="PS50928">
    <property type="entry name" value="ABC_TM1"/>
    <property type="match status" value="1"/>
</dbReference>
<evidence type="ECO:0000313" key="10">
    <source>
        <dbReference type="Proteomes" id="UP001187346"/>
    </source>
</evidence>
<dbReference type="Pfam" id="PF14310">
    <property type="entry name" value="Fn3-like"/>
    <property type="match status" value="1"/>
</dbReference>
<dbReference type="PANTHER" id="PTHR42715:SF10">
    <property type="entry name" value="BETA-GLUCOSIDASE"/>
    <property type="match status" value="1"/>
</dbReference>
<name>A0ABU4F7Q5_9ACTN</name>
<gene>
    <name evidence="9" type="ORF">R5A26_08500</name>
</gene>
<dbReference type="InterPro" id="IPR035906">
    <property type="entry name" value="MetI-like_sf"/>
</dbReference>
<dbReference type="CDD" id="cd06261">
    <property type="entry name" value="TM_PBP2"/>
    <property type="match status" value="1"/>
</dbReference>
<dbReference type="InterPro" id="IPR026891">
    <property type="entry name" value="Fn3-like"/>
</dbReference>
<reference evidence="9 10" key="1">
    <citation type="submission" date="2023-10" db="EMBL/GenBank/DDBJ databases">
        <title>Characterization of rhizosphere-enriched actinobacteria from wheat plants lab-grown on chernevaya soil.</title>
        <authorList>
            <person name="Tikhonova E.N."/>
            <person name="Konopkin A."/>
            <person name="Kravchenko I.K."/>
        </authorList>
    </citation>
    <scope>NUCLEOTIDE SEQUENCE [LARGE SCALE GENOMIC DNA]</scope>
    <source>
        <strain evidence="9 10">RR29</strain>
    </source>
</reference>
<dbReference type="RefSeq" id="WP_317770704.1">
    <property type="nucleotide sequence ID" value="NZ_JAWMAJ010000020.1"/>
</dbReference>
<feature type="transmembrane region" description="Helical" evidence="7">
    <location>
        <begin position="36"/>
        <end position="57"/>
    </location>
</feature>
<evidence type="ECO:0000256" key="4">
    <source>
        <dbReference type="ARBA" id="ARBA00022801"/>
    </source>
</evidence>
<dbReference type="InterPro" id="IPR050288">
    <property type="entry name" value="Cellulose_deg_GH3"/>
</dbReference>
<dbReference type="Proteomes" id="UP001187346">
    <property type="component" value="Unassembled WGS sequence"/>
</dbReference>
<dbReference type="Pfam" id="PF00528">
    <property type="entry name" value="BPD_transp_1"/>
    <property type="match status" value="1"/>
</dbReference>
<accession>A0ABU4F7Q5</accession>
<dbReference type="SUPFAM" id="SSF161098">
    <property type="entry name" value="MetI-like"/>
    <property type="match status" value="1"/>
</dbReference>
<evidence type="ECO:0000256" key="1">
    <source>
        <dbReference type="ARBA" id="ARBA00004141"/>
    </source>
</evidence>
<sequence length="369" mass="39838">MSTTVTRTRTTTGRETVLTHRAVPPSPVRRNPVPGILTSGATLFWTALVLVPIYWLVVTSLRSRSDFTSDSLLAIVLPSAAFALPITVMILVSFLRDVPRSLFEAMIVDGAGDWRMLWSLAVPLARPALMAVAVHDGLQVWNGFLFPLILTQSGDKAVLQVFLPGEEGGRAVAQLLAGEANFSGKLPVQIPITPGGQPYTYLHAPLADRQSWLSNLDPTPAFPVGHGLSYTTFEIDELAVDRELVPVDGEFTVAARVRNTGEVAGAETVQLYAIAPVAQVTRPVRSLLGFAKVALEPGEQATVRFHVHTDRLAFTGLGGRRIVEPGEILLEAGSSSLDTPVRGAIRLVGEERDATVLRRYAVPVSVERE</sequence>
<evidence type="ECO:0000256" key="5">
    <source>
        <dbReference type="ARBA" id="ARBA00022989"/>
    </source>
</evidence>
<dbReference type="InterPro" id="IPR002772">
    <property type="entry name" value="Glyco_hydro_3_C"/>
</dbReference>
<feature type="transmembrane region" description="Helical" evidence="7">
    <location>
        <begin position="72"/>
        <end position="95"/>
    </location>
</feature>
<evidence type="ECO:0000313" key="9">
    <source>
        <dbReference type="EMBL" id="MDV7215991.1"/>
    </source>
</evidence>
<comment type="caution">
    <text evidence="9">The sequence shown here is derived from an EMBL/GenBank/DDBJ whole genome shotgun (WGS) entry which is preliminary data.</text>
</comment>
<keyword evidence="10" id="KW-1185">Reference proteome</keyword>
<evidence type="ECO:0000256" key="2">
    <source>
        <dbReference type="ARBA" id="ARBA00005336"/>
    </source>
</evidence>